<keyword evidence="1" id="KW-0472">Membrane</keyword>
<organism evidence="2 3">
    <name type="scientific">Leucocoprinus leucothites</name>
    <dbReference type="NCBI Taxonomy" id="201217"/>
    <lineage>
        <taxon>Eukaryota</taxon>
        <taxon>Fungi</taxon>
        <taxon>Dikarya</taxon>
        <taxon>Basidiomycota</taxon>
        <taxon>Agaricomycotina</taxon>
        <taxon>Agaricomycetes</taxon>
        <taxon>Agaricomycetidae</taxon>
        <taxon>Agaricales</taxon>
        <taxon>Agaricineae</taxon>
        <taxon>Agaricaceae</taxon>
        <taxon>Leucocoprinus</taxon>
    </lineage>
</organism>
<accession>A0A8H5LKG9</accession>
<feature type="transmembrane region" description="Helical" evidence="1">
    <location>
        <begin position="230"/>
        <end position="247"/>
    </location>
</feature>
<evidence type="ECO:0000313" key="2">
    <source>
        <dbReference type="EMBL" id="KAF5360502.1"/>
    </source>
</evidence>
<dbReference type="AlphaFoldDB" id="A0A8H5LKG9"/>
<feature type="transmembrane region" description="Helical" evidence="1">
    <location>
        <begin position="129"/>
        <end position="152"/>
    </location>
</feature>
<reference evidence="2 3" key="1">
    <citation type="journal article" date="2020" name="ISME J.">
        <title>Uncovering the hidden diversity of litter-decomposition mechanisms in mushroom-forming fungi.</title>
        <authorList>
            <person name="Floudas D."/>
            <person name="Bentzer J."/>
            <person name="Ahren D."/>
            <person name="Johansson T."/>
            <person name="Persson P."/>
            <person name="Tunlid A."/>
        </authorList>
    </citation>
    <scope>NUCLEOTIDE SEQUENCE [LARGE SCALE GENOMIC DNA]</scope>
    <source>
        <strain evidence="2 3">CBS 146.42</strain>
    </source>
</reference>
<comment type="caution">
    <text evidence="2">The sequence shown here is derived from an EMBL/GenBank/DDBJ whole genome shotgun (WGS) entry which is preliminary data.</text>
</comment>
<name>A0A8H5LKG9_9AGAR</name>
<evidence type="ECO:0000313" key="3">
    <source>
        <dbReference type="Proteomes" id="UP000559027"/>
    </source>
</evidence>
<protein>
    <submittedName>
        <fullName evidence="2">Uncharacterized protein</fullName>
    </submittedName>
</protein>
<sequence length="317" mass="35501">MTSLTNTTTLLNPDTYLNHLTPSEGREFEIGRDVTLVTLGMIIWDILVYIPDDWRILKQNPLNCVVLCFVSSRLFALGYVLLGVLERTMPFQHPRALSMINTFFGAFALISSTFLFLRRLHAVYSDSRWTRWAFSSLWVVHAVVEFLAPFGIRPTFIPGTHYYSDTDIKPYVGFSGILLLIFDTSVFLAISIKVATSHNSTDERVKWNTIVSGRALPRLSRAILQGGQQYYLMTAGATTLITVMMFIPNISPHLKMTLTIPIIPFEASMASRTYRNLRLYKLDPAISTTNPESLGTMTNVQSGCTSGTLSSGGIYNC</sequence>
<keyword evidence="1" id="KW-1133">Transmembrane helix</keyword>
<dbReference type="Proteomes" id="UP000559027">
    <property type="component" value="Unassembled WGS sequence"/>
</dbReference>
<feature type="transmembrane region" description="Helical" evidence="1">
    <location>
        <begin position="96"/>
        <end position="117"/>
    </location>
</feature>
<keyword evidence="3" id="KW-1185">Reference proteome</keyword>
<dbReference type="EMBL" id="JAACJO010000003">
    <property type="protein sequence ID" value="KAF5360502.1"/>
    <property type="molecule type" value="Genomic_DNA"/>
</dbReference>
<feature type="transmembrane region" description="Helical" evidence="1">
    <location>
        <begin position="172"/>
        <end position="196"/>
    </location>
</feature>
<feature type="transmembrane region" description="Helical" evidence="1">
    <location>
        <begin position="62"/>
        <end position="84"/>
    </location>
</feature>
<proteinExistence type="predicted"/>
<keyword evidence="1" id="KW-0812">Transmembrane</keyword>
<evidence type="ECO:0000256" key="1">
    <source>
        <dbReference type="SAM" id="Phobius"/>
    </source>
</evidence>
<dbReference type="OrthoDB" id="3038990at2759"/>
<gene>
    <name evidence="2" type="ORF">D9756_005020</name>
</gene>